<organism evidence="1 2">
    <name type="scientific">Cerasibacillus terrae</name>
    <dbReference type="NCBI Taxonomy" id="2498845"/>
    <lineage>
        <taxon>Bacteria</taxon>
        <taxon>Bacillati</taxon>
        <taxon>Bacillota</taxon>
        <taxon>Bacilli</taxon>
        <taxon>Bacillales</taxon>
        <taxon>Bacillaceae</taxon>
        <taxon>Cerasibacillus</taxon>
    </lineage>
</organism>
<proteinExistence type="predicted"/>
<protein>
    <submittedName>
        <fullName evidence="1">TAXI family TRAP transporter solute-binding subunit</fullName>
    </submittedName>
</protein>
<dbReference type="Gene3D" id="3.40.190.10">
    <property type="entry name" value="Periplasmic binding protein-like II"/>
    <property type="match status" value="2"/>
</dbReference>
<dbReference type="PROSITE" id="PS51257">
    <property type="entry name" value="PROKAR_LIPOPROTEIN"/>
    <property type="match status" value="1"/>
</dbReference>
<reference evidence="1 2" key="1">
    <citation type="submission" date="2019-06" db="EMBL/GenBank/DDBJ databases">
        <title>Cerasibacillus sp. nov., isolated from maize field.</title>
        <authorList>
            <person name="Lin S.-Y."/>
            <person name="Tsai C.-F."/>
            <person name="Young C.-C."/>
        </authorList>
    </citation>
    <scope>NUCLEOTIDE SEQUENCE [LARGE SCALE GENOMIC DNA]</scope>
    <source>
        <strain evidence="1 2">CC-CFT480</strain>
    </source>
</reference>
<dbReference type="RefSeq" id="WP_147667167.1">
    <property type="nucleotide sequence ID" value="NZ_VDUW01000005.1"/>
</dbReference>
<name>A0A5C8NSP9_9BACI</name>
<dbReference type="SUPFAM" id="SSF53850">
    <property type="entry name" value="Periplasmic binding protein-like II"/>
    <property type="match status" value="1"/>
</dbReference>
<dbReference type="Proteomes" id="UP000321574">
    <property type="component" value="Unassembled WGS sequence"/>
</dbReference>
<keyword evidence="2" id="KW-1185">Reference proteome</keyword>
<dbReference type="EMBL" id="VDUW01000005">
    <property type="protein sequence ID" value="TXL64404.1"/>
    <property type="molecule type" value="Genomic_DNA"/>
</dbReference>
<dbReference type="PANTHER" id="PTHR42941">
    <property type="entry name" value="SLL1037 PROTEIN"/>
    <property type="match status" value="1"/>
</dbReference>
<sequence>MQKKITGMALLLFILSIGLFGCEESETKTEDGESLPGNLTVHGGSVGGVWSLFTEGVSEAVRREHPGTMISAVPGTVAGNPVLVDRNETDFAIAESLTTMFAYEGKKPFTEKHENIRAVAAIMPINVFQFVAPKDIKFDSVEEIVNETLPLRYSAGEKNALGDIVSASIFQSYDMTYEDMAANGGQIHFLSGGKTFELMRDNRVDGLGKMAPIPAGDIMEASANIDLKFISLGETAINYLVDEFGVKPYTIPENSYEFQQDAYETVTSPTILITNTNQSEETIYEVTKAIYNQLDYLYDVHRGFKEVTDETIVEVGRVPLHPGAEKFYKEKGLLTDQKD</sequence>
<dbReference type="NCBIfam" id="TIGR02122">
    <property type="entry name" value="TRAP_TAXI"/>
    <property type="match status" value="1"/>
</dbReference>
<comment type="caution">
    <text evidence="1">The sequence shown here is derived from an EMBL/GenBank/DDBJ whole genome shotgun (WGS) entry which is preliminary data.</text>
</comment>
<accession>A0A5C8NSP9</accession>
<gene>
    <name evidence="1" type="ORF">FHP05_08750</name>
</gene>
<dbReference type="PANTHER" id="PTHR42941:SF1">
    <property type="entry name" value="SLL1037 PROTEIN"/>
    <property type="match status" value="1"/>
</dbReference>
<dbReference type="InterPro" id="IPR011852">
    <property type="entry name" value="TRAP_TAXI"/>
</dbReference>
<dbReference type="Pfam" id="PF16868">
    <property type="entry name" value="NMT1_3"/>
    <property type="match status" value="1"/>
</dbReference>
<evidence type="ECO:0000313" key="1">
    <source>
        <dbReference type="EMBL" id="TXL64404.1"/>
    </source>
</evidence>
<evidence type="ECO:0000313" key="2">
    <source>
        <dbReference type="Proteomes" id="UP000321574"/>
    </source>
</evidence>
<dbReference type="AlphaFoldDB" id="A0A5C8NSP9"/>
<dbReference type="OrthoDB" id="9776669at2"/>